<accession>A0A9P8A3S4</accession>
<dbReference type="SUPFAM" id="SSF81383">
    <property type="entry name" value="F-box domain"/>
    <property type="match status" value="1"/>
</dbReference>
<evidence type="ECO:0000313" key="2">
    <source>
        <dbReference type="EMBL" id="KAG9322305.1"/>
    </source>
</evidence>
<dbReference type="Pfam" id="PF12937">
    <property type="entry name" value="F-box-like"/>
    <property type="match status" value="1"/>
</dbReference>
<dbReference type="AlphaFoldDB" id="A0A9P8A3S4"/>
<sequence>MTVHSSDAVLAAKHTTLLLLPEILLSVAQLLPKRDTVACLQVCSHWRLLLEPVLWRDMNFDEQAFHSYFASADRQTRLLPSTSSIEQFARYITRIQYRGSHSAVSLTVLPHIVRLTHLRVFHHSSKTLQSLIRRNAVTLVSIHWEEQHSSRMLSVPVPEDWVHNMFSTIADCLQLRHLALKRTTVSEGQLAPFYATLRRLRTLSLAGTCVRGFVVQDSLSLPALVSLSLLSVEINPANQFELIASCPNLTTLGWKAPMGPISMGSYAQIVSVKNPLIQNLDISGCECSDALMAQVIKGSPYLSRLDATKSSFGTGCVLSVLSRLGTQLKELDLRWCWNVAPEMISEIMVGCLGLVTFHAGDVPAQILVERPFGCLKLEVLTLSITEVGKHKKIQERVYEQLGRLGRLRILTLCRAELPTGRAAIESEIQRRPESDSMDLRLKYGLARLATLVRLQELRSDGLVHKADVKEILWMGAAWKVLRVMRGTMHKNKKKRQQLVSKLLLLRPDVAFVSLDYSLSIDP</sequence>
<protein>
    <recommendedName>
        <fullName evidence="1">F-box domain-containing protein</fullName>
    </recommendedName>
</protein>
<dbReference type="InterPro" id="IPR032675">
    <property type="entry name" value="LRR_dom_sf"/>
</dbReference>
<dbReference type="Gene3D" id="3.80.10.10">
    <property type="entry name" value="Ribonuclease Inhibitor"/>
    <property type="match status" value="2"/>
</dbReference>
<dbReference type="InterPro" id="IPR036047">
    <property type="entry name" value="F-box-like_dom_sf"/>
</dbReference>
<feature type="domain" description="F-box" evidence="1">
    <location>
        <begin position="21"/>
        <end position="60"/>
    </location>
</feature>
<organism evidence="2 3">
    <name type="scientific">Mortierella alpina</name>
    <name type="common">Oleaginous fungus</name>
    <name type="synonym">Mortierella renispora</name>
    <dbReference type="NCBI Taxonomy" id="64518"/>
    <lineage>
        <taxon>Eukaryota</taxon>
        <taxon>Fungi</taxon>
        <taxon>Fungi incertae sedis</taxon>
        <taxon>Mucoromycota</taxon>
        <taxon>Mortierellomycotina</taxon>
        <taxon>Mortierellomycetes</taxon>
        <taxon>Mortierellales</taxon>
        <taxon>Mortierellaceae</taxon>
        <taxon>Mortierella</taxon>
    </lineage>
</organism>
<name>A0A9P8A3S4_MORAP</name>
<comment type="caution">
    <text evidence="2">The sequence shown here is derived from an EMBL/GenBank/DDBJ whole genome shotgun (WGS) entry which is preliminary data.</text>
</comment>
<dbReference type="SUPFAM" id="SSF52047">
    <property type="entry name" value="RNI-like"/>
    <property type="match status" value="1"/>
</dbReference>
<evidence type="ECO:0000313" key="3">
    <source>
        <dbReference type="Proteomes" id="UP000717515"/>
    </source>
</evidence>
<dbReference type="Proteomes" id="UP000717515">
    <property type="component" value="Unassembled WGS sequence"/>
</dbReference>
<dbReference type="Gene3D" id="1.20.1280.50">
    <property type="match status" value="1"/>
</dbReference>
<gene>
    <name evidence="2" type="ORF">KVV02_002238</name>
</gene>
<evidence type="ECO:0000259" key="1">
    <source>
        <dbReference type="Pfam" id="PF12937"/>
    </source>
</evidence>
<reference evidence="2" key="1">
    <citation type="submission" date="2021-07" db="EMBL/GenBank/DDBJ databases">
        <title>Draft genome of Mortierella alpina, strain LL118, isolated from an aspen leaf litter sample.</title>
        <authorList>
            <person name="Yang S."/>
            <person name="Vinatzer B.A."/>
        </authorList>
    </citation>
    <scope>NUCLEOTIDE SEQUENCE</scope>
    <source>
        <strain evidence="2">LL118</strain>
    </source>
</reference>
<dbReference type="EMBL" id="JAIFTL010000155">
    <property type="protein sequence ID" value="KAG9322305.1"/>
    <property type="molecule type" value="Genomic_DNA"/>
</dbReference>
<dbReference type="InterPro" id="IPR001810">
    <property type="entry name" value="F-box_dom"/>
</dbReference>
<proteinExistence type="predicted"/>